<dbReference type="EMBL" id="BARS01026644">
    <property type="protein sequence ID" value="GAG02940.1"/>
    <property type="molecule type" value="Genomic_DNA"/>
</dbReference>
<proteinExistence type="predicted"/>
<organism evidence="1">
    <name type="scientific">marine sediment metagenome</name>
    <dbReference type="NCBI Taxonomy" id="412755"/>
    <lineage>
        <taxon>unclassified sequences</taxon>
        <taxon>metagenomes</taxon>
        <taxon>ecological metagenomes</taxon>
    </lineage>
</organism>
<accession>X0UBK2</accession>
<protein>
    <recommendedName>
        <fullName evidence="2">Glycosyltransferase 2-like domain-containing protein</fullName>
    </recommendedName>
</protein>
<evidence type="ECO:0000313" key="1">
    <source>
        <dbReference type="EMBL" id="GAG02940.1"/>
    </source>
</evidence>
<comment type="caution">
    <text evidence="1">The sequence shown here is derived from an EMBL/GenBank/DDBJ whole genome shotgun (WGS) entry which is preliminary data.</text>
</comment>
<evidence type="ECO:0008006" key="2">
    <source>
        <dbReference type="Google" id="ProtNLM"/>
    </source>
</evidence>
<name>X0UBK2_9ZZZZ</name>
<sequence length="100" mass="11461">TNEQVRDVGCSLRVFHRQCVDKIPVFKGMHRFLPTIARLGGCAKIVEIPVHHRPREHGLTKYGINDRLWAGLIDTLAVKWMKARMVFPEVKHSSLDEESS</sequence>
<dbReference type="AlphaFoldDB" id="X0UBK2"/>
<reference evidence="1" key="1">
    <citation type="journal article" date="2014" name="Front. Microbiol.">
        <title>High frequency of phylogenetically diverse reductive dehalogenase-homologous genes in deep subseafloor sedimentary metagenomes.</title>
        <authorList>
            <person name="Kawai M."/>
            <person name="Futagami T."/>
            <person name="Toyoda A."/>
            <person name="Takaki Y."/>
            <person name="Nishi S."/>
            <person name="Hori S."/>
            <person name="Arai W."/>
            <person name="Tsubouchi T."/>
            <person name="Morono Y."/>
            <person name="Uchiyama I."/>
            <person name="Ito T."/>
            <person name="Fujiyama A."/>
            <person name="Inagaki F."/>
            <person name="Takami H."/>
        </authorList>
    </citation>
    <scope>NUCLEOTIDE SEQUENCE</scope>
    <source>
        <strain evidence="1">Expedition CK06-06</strain>
    </source>
</reference>
<gene>
    <name evidence="1" type="ORF">S01H1_41975</name>
</gene>
<feature type="non-terminal residue" evidence="1">
    <location>
        <position position="1"/>
    </location>
</feature>